<organism evidence="3 4">
    <name type="scientific">Anncaliia algerae PRA339</name>
    <dbReference type="NCBI Taxonomy" id="1288291"/>
    <lineage>
        <taxon>Eukaryota</taxon>
        <taxon>Fungi</taxon>
        <taxon>Fungi incertae sedis</taxon>
        <taxon>Microsporidia</taxon>
        <taxon>Tubulinosematoidea</taxon>
        <taxon>Tubulinosematidae</taxon>
        <taxon>Anncaliia</taxon>
    </lineage>
</organism>
<dbReference type="Proteomes" id="UP000030655">
    <property type="component" value="Unassembled WGS sequence"/>
</dbReference>
<proteinExistence type="predicted"/>
<evidence type="ECO:0000313" key="3">
    <source>
        <dbReference type="EMBL" id="KCZ82347.1"/>
    </source>
</evidence>
<feature type="coiled-coil region" evidence="1">
    <location>
        <begin position="202"/>
        <end position="383"/>
    </location>
</feature>
<accession>A0A059F5G3</accession>
<dbReference type="AlphaFoldDB" id="A0A059F5G3"/>
<gene>
    <name evidence="3" type="ORF">H312_00005</name>
</gene>
<dbReference type="HOGENOM" id="CLU_719561_0_0_1"/>
<protein>
    <submittedName>
        <fullName evidence="3">Uncharacterized protein</fullName>
    </submittedName>
</protein>
<reference evidence="4" key="1">
    <citation type="submission" date="2013-02" db="EMBL/GenBank/DDBJ databases">
        <authorList>
            <consortium name="The Broad Institute Genome Sequencing Platform"/>
            <person name="Cuomo C."/>
            <person name="Becnel J."/>
            <person name="Sanscrainte N."/>
            <person name="Walker B."/>
            <person name="Young S.K."/>
            <person name="Zeng Q."/>
            <person name="Gargeya S."/>
            <person name="Fitzgerald M."/>
            <person name="Haas B."/>
            <person name="Abouelleil A."/>
            <person name="Alvarado L."/>
            <person name="Arachchi H.M."/>
            <person name="Berlin A.M."/>
            <person name="Chapman S.B."/>
            <person name="Dewar J."/>
            <person name="Goldberg J."/>
            <person name="Griggs A."/>
            <person name="Gujja S."/>
            <person name="Hansen M."/>
            <person name="Howarth C."/>
            <person name="Imamovic A."/>
            <person name="Larimer J."/>
            <person name="McCowan C."/>
            <person name="Murphy C."/>
            <person name="Neiman D."/>
            <person name="Pearson M."/>
            <person name="Priest M."/>
            <person name="Roberts A."/>
            <person name="Saif S."/>
            <person name="Shea T."/>
            <person name="Sisk P."/>
            <person name="Sykes S."/>
            <person name="Wortman J."/>
            <person name="Nusbaum C."/>
            <person name="Birren B."/>
        </authorList>
    </citation>
    <scope>NUCLEOTIDE SEQUENCE [LARGE SCALE GENOMIC DNA]</scope>
    <source>
        <strain evidence="4">PRA339</strain>
    </source>
</reference>
<dbReference type="OrthoDB" id="2198710at2759"/>
<feature type="compositionally biased region" description="Basic and acidic residues" evidence="2">
    <location>
        <begin position="90"/>
        <end position="101"/>
    </location>
</feature>
<reference evidence="3 4" key="2">
    <citation type="submission" date="2014-03" db="EMBL/GenBank/DDBJ databases">
        <title>The Genome Sequence of Anncaliia algerae insect isolate PRA339.</title>
        <authorList>
            <consortium name="The Broad Institute Genome Sequencing Platform"/>
            <consortium name="The Broad Institute Genome Sequencing Center for Infectious Disease"/>
            <person name="Cuomo C."/>
            <person name="Becnel J."/>
            <person name="Sanscrainte N."/>
            <person name="Walker B."/>
            <person name="Young S.K."/>
            <person name="Zeng Q."/>
            <person name="Gargeya S."/>
            <person name="Fitzgerald M."/>
            <person name="Haas B."/>
            <person name="Abouelleil A."/>
            <person name="Alvarado L."/>
            <person name="Arachchi H.M."/>
            <person name="Berlin A.M."/>
            <person name="Chapman S.B."/>
            <person name="Dewar J."/>
            <person name="Goldberg J."/>
            <person name="Griggs A."/>
            <person name="Gujja S."/>
            <person name="Hansen M."/>
            <person name="Howarth C."/>
            <person name="Imamovic A."/>
            <person name="Larimer J."/>
            <person name="McCowan C."/>
            <person name="Murphy C."/>
            <person name="Neiman D."/>
            <person name="Pearson M."/>
            <person name="Priest M."/>
            <person name="Roberts A."/>
            <person name="Saif S."/>
            <person name="Shea T."/>
            <person name="Sisk P."/>
            <person name="Sykes S."/>
            <person name="Wortman J."/>
            <person name="Nusbaum C."/>
            <person name="Birren B."/>
        </authorList>
    </citation>
    <scope>NUCLEOTIDE SEQUENCE [LARGE SCALE GENOMIC DNA]</scope>
    <source>
        <strain evidence="3 4">PRA339</strain>
    </source>
</reference>
<keyword evidence="1" id="KW-0175">Coiled coil</keyword>
<dbReference type="VEuPathDB" id="MicrosporidiaDB:H312_00005"/>
<evidence type="ECO:0000256" key="2">
    <source>
        <dbReference type="SAM" id="MobiDB-lite"/>
    </source>
</evidence>
<name>A0A059F5G3_9MICR</name>
<feature type="compositionally biased region" description="Polar residues" evidence="2">
    <location>
        <begin position="103"/>
        <end position="118"/>
    </location>
</feature>
<feature type="region of interest" description="Disordered" evidence="2">
    <location>
        <begin position="74"/>
        <end position="128"/>
    </location>
</feature>
<dbReference type="EMBL" id="KK365130">
    <property type="protein sequence ID" value="KCZ82347.1"/>
    <property type="molecule type" value="Genomic_DNA"/>
</dbReference>
<sequence>MKRKILKNKTYLGKIHLSSILKQNKQMFVFLLIHRLEKVYLVDDIGLKDQIKSQKENDFDLNKAIKNYLNDKDKEEKKNVNNEKSTPTLDNKEKIQPEIDKPYTNNTKDNSLDNQSKSNPEKNLQNLLDNSNDLQNSLKNILQPENKFNNSIRDILVPQNNSTTLSNNNISFDNSNILNNNTSNDSNLYTDFYNSEINNTKLNDISQKKNSVLQRKKDLQNEINNLNNQILKKENTLSYYKGKLQSISLDNLNKKNKIKNLIENIKNVELDRQKNEANSRIINNELVKLYKLIDKLKTQQQNLQQQIFFNNSSINNLKKNLREEADEITKNDQMQKSIELDINKLTNENNHLENNRERLKDILSKENIEMVELEREEEKLREMT</sequence>
<evidence type="ECO:0000313" key="4">
    <source>
        <dbReference type="Proteomes" id="UP000030655"/>
    </source>
</evidence>
<evidence type="ECO:0000256" key="1">
    <source>
        <dbReference type="SAM" id="Coils"/>
    </source>
</evidence>
<keyword evidence="4" id="KW-1185">Reference proteome</keyword>